<evidence type="ECO:0000313" key="1">
    <source>
        <dbReference type="EMBL" id="MEQ2205107.1"/>
    </source>
</evidence>
<comment type="caution">
    <text evidence="1">The sequence shown here is derived from an EMBL/GenBank/DDBJ whole genome shotgun (WGS) entry which is preliminary data.</text>
</comment>
<dbReference type="PROSITE" id="PS51257">
    <property type="entry name" value="PROKAR_LIPOPROTEIN"/>
    <property type="match status" value="1"/>
</dbReference>
<proteinExistence type="predicted"/>
<organism evidence="1 2">
    <name type="scientific">Xenoophorus captivus</name>
    <dbReference type="NCBI Taxonomy" id="1517983"/>
    <lineage>
        <taxon>Eukaryota</taxon>
        <taxon>Metazoa</taxon>
        <taxon>Chordata</taxon>
        <taxon>Craniata</taxon>
        <taxon>Vertebrata</taxon>
        <taxon>Euteleostomi</taxon>
        <taxon>Actinopterygii</taxon>
        <taxon>Neopterygii</taxon>
        <taxon>Teleostei</taxon>
        <taxon>Neoteleostei</taxon>
        <taxon>Acanthomorphata</taxon>
        <taxon>Ovalentaria</taxon>
        <taxon>Atherinomorphae</taxon>
        <taxon>Cyprinodontiformes</taxon>
        <taxon>Goodeidae</taxon>
        <taxon>Xenoophorus</taxon>
    </lineage>
</organism>
<sequence>MVILRQQLLVLAQLSSGTLQHVSFFCVSASFASCLLYQQKGITQVPTLYVPSILVKFQTASSSRTASSAPSEEVKKLWFQEFGMDERTDRKKDVLLSLLVLLLTQNLTQVHH</sequence>
<accession>A0ABV0RBP9</accession>
<reference evidence="1 2" key="1">
    <citation type="submission" date="2021-06" db="EMBL/GenBank/DDBJ databases">
        <authorList>
            <person name="Palmer J.M."/>
        </authorList>
    </citation>
    <scope>NUCLEOTIDE SEQUENCE [LARGE SCALE GENOMIC DNA]</scope>
    <source>
        <strain evidence="1 2">XC_2019</strain>
        <tissue evidence="1">Muscle</tissue>
    </source>
</reference>
<keyword evidence="2" id="KW-1185">Reference proteome</keyword>
<protein>
    <submittedName>
        <fullName evidence="1">Uncharacterized protein</fullName>
    </submittedName>
</protein>
<evidence type="ECO:0000313" key="2">
    <source>
        <dbReference type="Proteomes" id="UP001434883"/>
    </source>
</evidence>
<dbReference type="Proteomes" id="UP001434883">
    <property type="component" value="Unassembled WGS sequence"/>
</dbReference>
<name>A0ABV0RBP9_9TELE</name>
<dbReference type="EMBL" id="JAHRIN010039826">
    <property type="protein sequence ID" value="MEQ2205107.1"/>
    <property type="molecule type" value="Genomic_DNA"/>
</dbReference>
<gene>
    <name evidence="1" type="ORF">XENOCAPTIV_025623</name>
</gene>